<proteinExistence type="predicted"/>
<accession>U1GHJ5</accession>
<gene>
    <name evidence="1" type="ORF">EPUS_05328</name>
</gene>
<organism evidence="1 2">
    <name type="scientific">Endocarpon pusillum (strain Z07020 / HMAS-L-300199)</name>
    <name type="common">Lichen-forming fungus</name>
    <dbReference type="NCBI Taxonomy" id="1263415"/>
    <lineage>
        <taxon>Eukaryota</taxon>
        <taxon>Fungi</taxon>
        <taxon>Dikarya</taxon>
        <taxon>Ascomycota</taxon>
        <taxon>Pezizomycotina</taxon>
        <taxon>Eurotiomycetes</taxon>
        <taxon>Chaetothyriomycetidae</taxon>
        <taxon>Verrucariales</taxon>
        <taxon>Verrucariaceae</taxon>
        <taxon>Endocarpon</taxon>
    </lineage>
</organism>
<dbReference type="RefSeq" id="XP_007803098.1">
    <property type="nucleotide sequence ID" value="XM_007804907.1"/>
</dbReference>
<evidence type="ECO:0000313" key="2">
    <source>
        <dbReference type="Proteomes" id="UP000019373"/>
    </source>
</evidence>
<keyword evidence="2" id="KW-1185">Reference proteome</keyword>
<dbReference type="HOGENOM" id="CLU_3014140_0_0_1"/>
<name>U1GHJ5_ENDPU</name>
<reference evidence="2" key="1">
    <citation type="journal article" date="2014" name="BMC Genomics">
        <title>Genome characteristics reveal the impact of lichenization on lichen-forming fungus Endocarpon pusillum Hedwig (Verrucariales, Ascomycota).</title>
        <authorList>
            <person name="Wang Y.-Y."/>
            <person name="Liu B."/>
            <person name="Zhang X.-Y."/>
            <person name="Zhou Q.-M."/>
            <person name="Zhang T."/>
            <person name="Li H."/>
            <person name="Yu Y.-F."/>
            <person name="Zhang X.-L."/>
            <person name="Hao X.-Y."/>
            <person name="Wang M."/>
            <person name="Wang L."/>
            <person name="Wei J.-C."/>
        </authorList>
    </citation>
    <scope>NUCLEOTIDE SEQUENCE [LARGE SCALE GENOMIC DNA]</scope>
    <source>
        <strain evidence="2">Z07020 / HMAS-L-300199</strain>
    </source>
</reference>
<dbReference type="GeneID" id="19240281"/>
<sequence>MVKISTGENVMWRTNEDVTTLVINNKVVDDLVRIKGKTTITCESLLAVTCWTRATL</sequence>
<evidence type="ECO:0000313" key="1">
    <source>
        <dbReference type="EMBL" id="ERF71276.1"/>
    </source>
</evidence>
<protein>
    <submittedName>
        <fullName evidence="1">Uncharacterized protein</fullName>
    </submittedName>
</protein>
<dbReference type="EMBL" id="KE721227">
    <property type="protein sequence ID" value="ERF71276.1"/>
    <property type="molecule type" value="Genomic_DNA"/>
</dbReference>
<dbReference type="Proteomes" id="UP000019373">
    <property type="component" value="Unassembled WGS sequence"/>
</dbReference>
<dbReference type="AlphaFoldDB" id="U1GHJ5"/>